<sequence>VIELVLATDMKQHFSIISHFNTVHRLASYSQQQLQQHAARGAKLKATRGMLRRTAAATVSDELHTLHDPSLAGAPPRPVDDAERLLTLQVALKAADIGHLGEALEVHKRWLSVLEEEFFSQGDRERQLGLPISPLFDRAKQGVSKSQVGFYDFVALPLLHALSSAFPGTGPLM</sequence>
<evidence type="ECO:0000313" key="5">
    <source>
        <dbReference type="Proteomes" id="UP000236333"/>
    </source>
</evidence>
<keyword evidence="5" id="KW-1185">Reference proteome</keyword>
<dbReference type="SUPFAM" id="SSF109604">
    <property type="entry name" value="HD-domain/PDEase-like"/>
    <property type="match status" value="1"/>
</dbReference>
<proteinExistence type="predicted"/>
<evidence type="ECO:0000259" key="3">
    <source>
        <dbReference type="PROSITE" id="PS51845"/>
    </source>
</evidence>
<reference evidence="4 5" key="1">
    <citation type="journal article" date="2017" name="Mol. Biol. Evol.">
        <title>The 4-celled Tetrabaena socialis nuclear genome reveals the essential components for genetic control of cell number at the origin of multicellularity in the volvocine lineage.</title>
        <authorList>
            <person name="Featherston J."/>
            <person name="Arakaki Y."/>
            <person name="Hanschen E.R."/>
            <person name="Ferris P.J."/>
            <person name="Michod R.E."/>
            <person name="Olson B.J.S.C."/>
            <person name="Nozaki H."/>
            <person name="Durand P.M."/>
        </authorList>
    </citation>
    <scope>NUCLEOTIDE SEQUENCE [LARGE SCALE GENOMIC DNA]</scope>
    <source>
        <strain evidence="4 5">NIES-571</strain>
    </source>
</reference>
<dbReference type="InterPro" id="IPR036971">
    <property type="entry name" value="PDEase_catalytic_dom_sf"/>
</dbReference>
<feature type="domain" description="PDEase" evidence="3">
    <location>
        <begin position="1"/>
        <end position="173"/>
    </location>
</feature>
<dbReference type="Gene3D" id="1.10.1300.10">
    <property type="entry name" value="3'5'-cyclic nucleotide phosphodiesterase, catalytic domain"/>
    <property type="match status" value="1"/>
</dbReference>
<feature type="non-terminal residue" evidence="4">
    <location>
        <position position="173"/>
    </location>
</feature>
<protein>
    <submittedName>
        <fullName evidence="4">Calcium/calmodulin-dependent 3',5'-cyclic nucleotide phosphodiesterase 1A</fullName>
    </submittedName>
</protein>
<evidence type="ECO:0000256" key="2">
    <source>
        <dbReference type="ARBA" id="ARBA00022801"/>
    </source>
</evidence>
<evidence type="ECO:0000256" key="1">
    <source>
        <dbReference type="ARBA" id="ARBA00022723"/>
    </source>
</evidence>
<dbReference type="Pfam" id="PF00233">
    <property type="entry name" value="PDEase_I"/>
    <property type="match status" value="1"/>
</dbReference>
<name>A0A2J7Z103_9CHLO</name>
<gene>
    <name evidence="4" type="ORF">TSOC_015299</name>
</gene>
<keyword evidence="2" id="KW-0378">Hydrolase</keyword>
<organism evidence="4 5">
    <name type="scientific">Tetrabaena socialis</name>
    <dbReference type="NCBI Taxonomy" id="47790"/>
    <lineage>
        <taxon>Eukaryota</taxon>
        <taxon>Viridiplantae</taxon>
        <taxon>Chlorophyta</taxon>
        <taxon>core chlorophytes</taxon>
        <taxon>Chlorophyceae</taxon>
        <taxon>CS clade</taxon>
        <taxon>Chlamydomonadales</taxon>
        <taxon>Tetrabaenaceae</taxon>
        <taxon>Tetrabaena</taxon>
    </lineage>
</organism>
<evidence type="ECO:0000313" key="4">
    <source>
        <dbReference type="EMBL" id="PNG93951.1"/>
    </source>
</evidence>
<dbReference type="GO" id="GO:0046872">
    <property type="term" value="F:metal ion binding"/>
    <property type="evidence" value="ECO:0007669"/>
    <property type="project" value="UniProtKB-KW"/>
</dbReference>
<dbReference type="PANTHER" id="PTHR11347">
    <property type="entry name" value="CYCLIC NUCLEOTIDE PHOSPHODIESTERASE"/>
    <property type="match status" value="1"/>
</dbReference>
<dbReference type="OrthoDB" id="541489at2759"/>
<accession>A0A2J7Z103</accession>
<dbReference type="GO" id="GO:0004114">
    <property type="term" value="F:3',5'-cyclic-nucleotide phosphodiesterase activity"/>
    <property type="evidence" value="ECO:0007669"/>
    <property type="project" value="InterPro"/>
</dbReference>
<dbReference type="Proteomes" id="UP000236333">
    <property type="component" value="Unassembled WGS sequence"/>
</dbReference>
<feature type="non-terminal residue" evidence="4">
    <location>
        <position position="1"/>
    </location>
</feature>
<keyword evidence="1" id="KW-0479">Metal-binding</keyword>
<dbReference type="AlphaFoldDB" id="A0A2J7Z103"/>
<dbReference type="PROSITE" id="PS51845">
    <property type="entry name" value="PDEASE_I_2"/>
    <property type="match status" value="1"/>
</dbReference>
<comment type="caution">
    <text evidence="4">The sequence shown here is derived from an EMBL/GenBank/DDBJ whole genome shotgun (WGS) entry which is preliminary data.</text>
</comment>
<dbReference type="GO" id="GO:0007165">
    <property type="term" value="P:signal transduction"/>
    <property type="evidence" value="ECO:0007669"/>
    <property type="project" value="InterPro"/>
</dbReference>
<dbReference type="EMBL" id="PGGS01004838">
    <property type="protein sequence ID" value="PNG93951.1"/>
    <property type="molecule type" value="Genomic_DNA"/>
</dbReference>
<dbReference type="InterPro" id="IPR002073">
    <property type="entry name" value="PDEase_catalytic_dom"/>
</dbReference>